<dbReference type="PROSITE" id="PS50885">
    <property type="entry name" value="HAMP"/>
    <property type="match status" value="1"/>
</dbReference>
<evidence type="ECO:0000256" key="3">
    <source>
        <dbReference type="ARBA" id="ARBA00029447"/>
    </source>
</evidence>
<evidence type="ECO:0000313" key="10">
    <source>
        <dbReference type="Proteomes" id="UP000273022"/>
    </source>
</evidence>
<keyword evidence="6" id="KW-1133">Transmembrane helix</keyword>
<dbReference type="Proteomes" id="UP000273022">
    <property type="component" value="Unassembled WGS sequence"/>
</dbReference>
<feature type="transmembrane region" description="Helical" evidence="6">
    <location>
        <begin position="6"/>
        <end position="26"/>
    </location>
</feature>
<dbReference type="SMART" id="SM00304">
    <property type="entry name" value="HAMP"/>
    <property type="match status" value="1"/>
</dbReference>
<protein>
    <submittedName>
        <fullName evidence="9">Methyl-accepting chemotaxis protein</fullName>
    </submittedName>
</protein>
<dbReference type="CDD" id="cd11386">
    <property type="entry name" value="MCP_signal"/>
    <property type="match status" value="1"/>
</dbReference>
<dbReference type="SUPFAM" id="SSF58104">
    <property type="entry name" value="Methyl-accepting chemotaxis protein (MCP) signaling domain"/>
    <property type="match status" value="1"/>
</dbReference>
<dbReference type="InterPro" id="IPR004089">
    <property type="entry name" value="MCPsignal_dom"/>
</dbReference>
<sequence length="673" mass="73199">MKISVASRVIGGFSIITLMLIVLGVLSHTSNSSSKESALVMQQVSLPAYKSTSLLSKTLSEQQRLSLVAYHEVNSNKLPKVINDFRLQAQTFESQHRALIELMSSNDQFTHSLNQAGQQFEQFRRASNQMLEQHQQARLLQESIIQQADRLETLTDDTSSLLLDLIDFETSDDAQLRDIAATAASIDQSLISMITAIQDLVKSKEKKHYQVVSKELNFSVSDIREKKDYLQRQNVSGEVEDTLKQITTELEKVINALAGSNALTSLKDKQINTELTTKQHFKSTESFASSLSKTLQNLNTQIDEFSEGINMQAIADIDSASFTTKIVEAIAFIVAVVVSWAVVVPLRTSLNEVNHALQVLASGDLTHKLDDSGHDEFATLAVNCNKLVDSLRSVVTGILDRSTQLAAAAEETSSITMQTTAGIKQQKEQVDLAATATTELNSSAQQVSESAEQALLQIKQADEEAKHIREIAEDNKQTILALADEVTKAGQVINKVHSDSASIGSILDVIRGIAEQTNLLALNAAIEAARAGEQGRGFAVVADEVRNLASRTQESTSEIQQMIEVLQQGTEQAVKVMDVGRAQASSCVEKTEQANQALEAISDSVHKAYDSGSHIANAAQEQNLVSHQASEKLEYIAAISQETAVGADQTAVSSHQVAQLAEELQVSVGEFKV</sequence>
<dbReference type="OrthoDB" id="9781845at2"/>
<feature type="coiled-coil region" evidence="5">
    <location>
        <begin position="444"/>
        <end position="471"/>
    </location>
</feature>
<dbReference type="InterPro" id="IPR003660">
    <property type="entry name" value="HAMP_dom"/>
</dbReference>
<dbReference type="RefSeq" id="WP_121852556.1">
    <property type="nucleotide sequence ID" value="NZ_CP037952.1"/>
</dbReference>
<keyword evidence="10" id="KW-1185">Reference proteome</keyword>
<dbReference type="Pfam" id="PF00015">
    <property type="entry name" value="MCPsignal"/>
    <property type="match status" value="1"/>
</dbReference>
<gene>
    <name evidence="9" type="ORF">D5R81_05025</name>
</gene>
<evidence type="ECO:0000256" key="4">
    <source>
        <dbReference type="PROSITE-ProRule" id="PRU00284"/>
    </source>
</evidence>
<evidence type="ECO:0000256" key="6">
    <source>
        <dbReference type="SAM" id="Phobius"/>
    </source>
</evidence>
<evidence type="ECO:0000256" key="5">
    <source>
        <dbReference type="SAM" id="Coils"/>
    </source>
</evidence>
<dbReference type="GO" id="GO:0016020">
    <property type="term" value="C:membrane"/>
    <property type="evidence" value="ECO:0007669"/>
    <property type="project" value="UniProtKB-SubCell"/>
</dbReference>
<reference evidence="9 10" key="1">
    <citation type="submission" date="2018-09" db="EMBL/GenBank/DDBJ databases">
        <title>Phylogeny of the Shewanellaceae, and recommendation for two new genera, Pseudoshewanella and Parashewanella.</title>
        <authorList>
            <person name="Wang G."/>
        </authorList>
    </citation>
    <scope>NUCLEOTIDE SEQUENCE [LARGE SCALE GENOMIC DNA]</scope>
    <source>
        <strain evidence="9 10">KCTC 22492</strain>
    </source>
</reference>
<organism evidence="9 10">
    <name type="scientific">Parashewanella spongiae</name>
    <dbReference type="NCBI Taxonomy" id="342950"/>
    <lineage>
        <taxon>Bacteria</taxon>
        <taxon>Pseudomonadati</taxon>
        <taxon>Pseudomonadota</taxon>
        <taxon>Gammaproteobacteria</taxon>
        <taxon>Alteromonadales</taxon>
        <taxon>Shewanellaceae</taxon>
        <taxon>Parashewanella</taxon>
    </lineage>
</organism>
<dbReference type="CDD" id="cd06225">
    <property type="entry name" value="HAMP"/>
    <property type="match status" value="1"/>
</dbReference>
<evidence type="ECO:0000259" key="8">
    <source>
        <dbReference type="PROSITE" id="PS50885"/>
    </source>
</evidence>
<dbReference type="FunFam" id="1.10.287.950:FF:000001">
    <property type="entry name" value="Methyl-accepting chemotaxis sensory transducer"/>
    <property type="match status" value="1"/>
</dbReference>
<keyword evidence="5" id="KW-0175">Coiled coil</keyword>
<dbReference type="SMART" id="SM00283">
    <property type="entry name" value="MA"/>
    <property type="match status" value="1"/>
</dbReference>
<comment type="similarity">
    <text evidence="3">Belongs to the methyl-accepting chemotaxis (MCP) protein family.</text>
</comment>
<dbReference type="EMBL" id="QYYH01000021">
    <property type="protein sequence ID" value="RJY18486.1"/>
    <property type="molecule type" value="Genomic_DNA"/>
</dbReference>
<dbReference type="PANTHER" id="PTHR32089:SF70">
    <property type="entry name" value="ENERGY TAXIS MODULATING METHYL ACCEPTING SENSORY TRANSDUCER"/>
    <property type="match status" value="1"/>
</dbReference>
<dbReference type="GO" id="GO:0007165">
    <property type="term" value="P:signal transduction"/>
    <property type="evidence" value="ECO:0007669"/>
    <property type="project" value="UniProtKB-KW"/>
</dbReference>
<comment type="subcellular location">
    <subcellularLocation>
        <location evidence="1">Membrane</location>
    </subcellularLocation>
</comment>
<dbReference type="PROSITE" id="PS50111">
    <property type="entry name" value="CHEMOTAXIS_TRANSDUC_2"/>
    <property type="match status" value="1"/>
</dbReference>
<proteinExistence type="inferred from homology"/>
<dbReference type="AlphaFoldDB" id="A0A3A6U355"/>
<name>A0A3A6U355_9GAMM</name>
<feature type="domain" description="HAMP" evidence="8">
    <location>
        <begin position="350"/>
        <end position="396"/>
    </location>
</feature>
<keyword evidence="6" id="KW-0812">Transmembrane</keyword>
<comment type="caution">
    <text evidence="9">The sequence shown here is derived from an EMBL/GenBank/DDBJ whole genome shotgun (WGS) entry which is preliminary data.</text>
</comment>
<keyword evidence="2 4" id="KW-0807">Transducer</keyword>
<keyword evidence="6" id="KW-0472">Membrane</keyword>
<dbReference type="GO" id="GO:0006935">
    <property type="term" value="P:chemotaxis"/>
    <property type="evidence" value="ECO:0007669"/>
    <property type="project" value="UniProtKB-ARBA"/>
</dbReference>
<evidence type="ECO:0000256" key="1">
    <source>
        <dbReference type="ARBA" id="ARBA00004370"/>
    </source>
</evidence>
<evidence type="ECO:0000313" key="9">
    <source>
        <dbReference type="EMBL" id="RJY18486.1"/>
    </source>
</evidence>
<evidence type="ECO:0000259" key="7">
    <source>
        <dbReference type="PROSITE" id="PS50111"/>
    </source>
</evidence>
<dbReference type="Gene3D" id="1.10.287.950">
    <property type="entry name" value="Methyl-accepting chemotaxis protein"/>
    <property type="match status" value="1"/>
</dbReference>
<dbReference type="Pfam" id="PF00672">
    <property type="entry name" value="HAMP"/>
    <property type="match status" value="1"/>
</dbReference>
<feature type="domain" description="Methyl-accepting transducer" evidence="7">
    <location>
        <begin position="401"/>
        <end position="637"/>
    </location>
</feature>
<evidence type="ECO:0000256" key="2">
    <source>
        <dbReference type="ARBA" id="ARBA00023224"/>
    </source>
</evidence>
<dbReference type="PANTHER" id="PTHR32089">
    <property type="entry name" value="METHYL-ACCEPTING CHEMOTAXIS PROTEIN MCPB"/>
    <property type="match status" value="1"/>
</dbReference>
<accession>A0A3A6U355</accession>